<evidence type="ECO:0000313" key="3">
    <source>
        <dbReference type="Proteomes" id="UP000237271"/>
    </source>
</evidence>
<proteinExistence type="predicted"/>
<feature type="compositionally biased region" description="Low complexity" evidence="1">
    <location>
        <begin position="375"/>
        <end position="389"/>
    </location>
</feature>
<evidence type="ECO:0000256" key="1">
    <source>
        <dbReference type="SAM" id="MobiDB-lite"/>
    </source>
</evidence>
<sequence>MITGSKSDGDSPGSTKDPSSSQDAPSQDAPAQDTPSQEAPAQDAPVDDAESSEAKAASTNSPAKNLNLAEGKARAQPAKATSQKRANDAAAADKKRAALDSPPRESDPSDEGEEEGAVTEPQGITNDLDVQQERNRAAQLQDDPAPPTPVYPHGYYPPDAGSGSPMFLEHLKAPRGLNHGRTSRSAYERALVQVEPLFVNDIEAARCVLLAPHRIPLNEFTSLRNKWEGRGGLFTVWGYPWVQPENTTTQTQAEDLFWRWVSLKNFTVQELKELREDRLLSYVLDHRDLRIVFAHVIAKRQLHSVMEGLRHQSKSGAQDERGYGSVNPGTVHRKAAKKPRTTYAPAVDPKSQQPLGSQPGAGLPAPTSSVTRVNTATSQAAGVSQSAAALGRPAPHGCGARRSDQGGQEELSHAFEYEAPSQPYPSGPSTSGRDSVGSLLSDEVRQLQDRVYAIEIALGPGPGELHGRVDHRAPASALKELRRGLDALSHEVHGRMPSYEPQGYSYHSAYGYGSYPSSSHYVPSYPSYDSRGYQPVYQSQASTPAAPVDQRT</sequence>
<feature type="compositionally biased region" description="Polar residues" evidence="1">
    <location>
        <begin position="1"/>
        <end position="16"/>
    </location>
</feature>
<dbReference type="Proteomes" id="UP000237271">
    <property type="component" value="Unassembled WGS sequence"/>
</dbReference>
<dbReference type="AlphaFoldDB" id="A0A2P4YV57"/>
<protein>
    <recommendedName>
        <fullName evidence="4">ATP-binding cassette (ABC) Superfamily</fullName>
    </recommendedName>
</protein>
<evidence type="ECO:0000313" key="2">
    <source>
        <dbReference type="EMBL" id="POM81646.1"/>
    </source>
</evidence>
<evidence type="ECO:0008006" key="4">
    <source>
        <dbReference type="Google" id="ProtNLM"/>
    </source>
</evidence>
<feature type="compositionally biased region" description="Basic residues" evidence="1">
    <location>
        <begin position="331"/>
        <end position="340"/>
    </location>
</feature>
<accession>A0A2P4YV57</accession>
<reference evidence="2 3" key="1">
    <citation type="journal article" date="2017" name="Genome Biol. Evol.">
        <title>Phytophthora megakarya and P. palmivora, closely related causal agents of cacao black pod rot, underwent increases in genome sizes and gene numbers by different mechanisms.</title>
        <authorList>
            <person name="Ali S.S."/>
            <person name="Shao J."/>
            <person name="Lary D.J."/>
            <person name="Kronmiller B."/>
            <person name="Shen D."/>
            <person name="Strem M.D."/>
            <person name="Amoako-Attah I."/>
            <person name="Akrofi A.Y."/>
            <person name="Begoude B.A."/>
            <person name="Ten Hoopen G.M."/>
            <person name="Coulibaly K."/>
            <person name="Kebe B.I."/>
            <person name="Melnick R.L."/>
            <person name="Guiltinan M.J."/>
            <person name="Tyler B.M."/>
            <person name="Meinhardt L.W."/>
            <person name="Bailey B.A."/>
        </authorList>
    </citation>
    <scope>NUCLEOTIDE SEQUENCE [LARGE SCALE GENOMIC DNA]</scope>
    <source>
        <strain evidence="3">sbr112.9</strain>
    </source>
</reference>
<organism evidence="2 3">
    <name type="scientific">Phytophthora palmivora</name>
    <dbReference type="NCBI Taxonomy" id="4796"/>
    <lineage>
        <taxon>Eukaryota</taxon>
        <taxon>Sar</taxon>
        <taxon>Stramenopiles</taxon>
        <taxon>Oomycota</taxon>
        <taxon>Peronosporomycetes</taxon>
        <taxon>Peronosporales</taxon>
        <taxon>Peronosporaceae</taxon>
        <taxon>Phytophthora</taxon>
    </lineage>
</organism>
<dbReference type="OrthoDB" id="126917at2759"/>
<feature type="compositionally biased region" description="Acidic residues" evidence="1">
    <location>
        <begin position="108"/>
        <end position="117"/>
    </location>
</feature>
<feature type="compositionally biased region" description="Basic and acidic residues" evidence="1">
    <location>
        <begin position="85"/>
        <end position="107"/>
    </location>
</feature>
<feature type="region of interest" description="Disordered" evidence="1">
    <location>
        <begin position="418"/>
        <end position="437"/>
    </location>
</feature>
<keyword evidence="3" id="KW-1185">Reference proteome</keyword>
<name>A0A2P4YV57_9STRA</name>
<gene>
    <name evidence="2" type="ORF">PHPALM_353</name>
</gene>
<feature type="compositionally biased region" description="Low complexity" evidence="1">
    <location>
        <begin position="17"/>
        <end position="33"/>
    </location>
</feature>
<feature type="region of interest" description="Disordered" evidence="1">
    <location>
        <begin position="1"/>
        <end position="126"/>
    </location>
</feature>
<feature type="region of interest" description="Disordered" evidence="1">
    <location>
        <begin position="308"/>
        <end position="409"/>
    </location>
</feature>
<dbReference type="EMBL" id="NCKW01000038">
    <property type="protein sequence ID" value="POM81646.1"/>
    <property type="molecule type" value="Genomic_DNA"/>
</dbReference>
<feature type="region of interest" description="Disordered" evidence="1">
    <location>
        <begin position="521"/>
        <end position="552"/>
    </location>
</feature>
<comment type="caution">
    <text evidence="2">The sequence shown here is derived from an EMBL/GenBank/DDBJ whole genome shotgun (WGS) entry which is preliminary data.</text>
</comment>